<keyword evidence="11" id="KW-1185">Reference proteome</keyword>
<dbReference type="InterPro" id="IPR008707">
    <property type="entry name" value="B-propeller_PilY1"/>
</dbReference>
<dbReference type="Proteomes" id="UP001157353">
    <property type="component" value="Unassembled WGS sequence"/>
</dbReference>
<evidence type="ECO:0000259" key="9">
    <source>
        <dbReference type="Pfam" id="PF05567"/>
    </source>
</evidence>
<gene>
    <name evidence="10" type="ORF">GCM10007916_06070</name>
</gene>
<proteinExistence type="inferred from homology"/>
<feature type="region of interest" description="Disordered" evidence="7">
    <location>
        <begin position="1409"/>
        <end position="1428"/>
    </location>
</feature>
<protein>
    <recommendedName>
        <fullName evidence="9">PilY1 beta-propeller domain-containing protein</fullName>
    </recommendedName>
</protein>
<evidence type="ECO:0000256" key="7">
    <source>
        <dbReference type="SAM" id="MobiDB-lite"/>
    </source>
</evidence>
<dbReference type="InterPro" id="IPR011047">
    <property type="entry name" value="Quinoprotein_ADH-like_sf"/>
</dbReference>
<evidence type="ECO:0000256" key="4">
    <source>
        <dbReference type="ARBA" id="ARBA00022723"/>
    </source>
</evidence>
<name>A0ABQ6DX17_9GAMM</name>
<feature type="region of interest" description="Disordered" evidence="7">
    <location>
        <begin position="774"/>
        <end position="799"/>
    </location>
</feature>
<dbReference type="RefSeq" id="WP_284202654.1">
    <property type="nucleotide sequence ID" value="NZ_BSPQ01000001.1"/>
</dbReference>
<evidence type="ECO:0000256" key="1">
    <source>
        <dbReference type="ARBA" id="ARBA00004561"/>
    </source>
</evidence>
<evidence type="ECO:0000256" key="5">
    <source>
        <dbReference type="ARBA" id="ARBA00022837"/>
    </source>
</evidence>
<organism evidence="10 11">
    <name type="scientific">Psychromonas marina</name>
    <dbReference type="NCBI Taxonomy" id="88364"/>
    <lineage>
        <taxon>Bacteria</taxon>
        <taxon>Pseudomonadati</taxon>
        <taxon>Pseudomonadota</taxon>
        <taxon>Gammaproteobacteria</taxon>
        <taxon>Alteromonadales</taxon>
        <taxon>Psychromonadaceae</taxon>
        <taxon>Psychromonas</taxon>
    </lineage>
</organism>
<comment type="similarity">
    <text evidence="2">Belongs to the PilY1 family.</text>
</comment>
<comment type="caution">
    <text evidence="10">The sequence shown here is derived from an EMBL/GenBank/DDBJ whole genome shotgun (WGS) entry which is preliminary data.</text>
</comment>
<dbReference type="Pfam" id="PF05567">
    <property type="entry name" value="T4P_PilY1"/>
    <property type="match status" value="1"/>
</dbReference>
<accession>A0ABQ6DX17</accession>
<feature type="compositionally biased region" description="Polar residues" evidence="7">
    <location>
        <begin position="774"/>
        <end position="786"/>
    </location>
</feature>
<comment type="subcellular location">
    <subcellularLocation>
        <location evidence="1">Fimbrium</location>
    </subcellularLocation>
</comment>
<evidence type="ECO:0000313" key="10">
    <source>
        <dbReference type="EMBL" id="GLS89540.1"/>
    </source>
</evidence>
<sequence>MNKLLSNRTLLASSLFFTASMVNAGDMALANKPLYTGTTEAPMMMLVMGRDHTLYYEAYNDASDLDNIDGLDIKFKPGYVYEGYFDSVKCYKQESNVFVPKRIADTCTESNEWSGNFLNYVTMTRMDVLRKVLYGGMRKIDDEDQTILERMFIPQDAHSWAKAYSSIAIDGYDIRDYTPFDLPDSDAQHFFASVTYTSESELPSLQVIKNAKNVNNLDDWGVWTWASTERPVLNLDKNKANKDGISSLYDLHQQGDVDKENFKVTVEVCVDGLLESNCKPYTDDDGAITYKPTGLLHDYGEDDQMLFGLLTGSYDKNLSGGVLRKAISQFSEEINSDTGQFTSASEGIVATIDKLKIHGFRYSNQDYNTNCGWITTRTINEGECASWGNPVGEMLYETMRYFSGASSPSATYDTNGNNTYDASLNLTAVTWDDPYQSRGTCSRPNTLLVSDINPSYDSDQLPGAYSTFASTYSGSVLQGDDGTGFNLTTLLNAISGAESISGDYFIGQSGTTYDGAPTEKNILGLSSIRGLAPAEPTKQGSYSSAAVAYFGLNNDIHPNKAEEQNVTTMVVALASNLPEISINVDGDTVKIVPFAKSVGGSSINSSESSYQPTNTIVDWYVESIGTDKGTFRINFEDVEQGADHDMDMIVKYSYEVKDLCFEYNNGRCKTKKGVEISLDSTYAAGGIDQHAGYIISGTTNDGMYLEVKDLHGRDVKYYLDTPDSDVFSNRDTTDSNENLGLTATRNFFPSETDAAEFLPSPLWYAAKWGGFVDDNNSGTPDQSSEWDVSGAKDGGADGDPDNYFPVTNAGELRGQLAAAFDLAFDGPASGTAPVFSSNFLVSGTLVYQTAFEEINWSGDVKAYVADTDGVYPTTETWSAAEKLDAMGWGKRNIFSRRNDVQGTVFKFEWPSGDAAEAKTIFTDSQWASLLIGRTTENKNNYREQLIKYIQGKRYHEAEDTNYDFRERSSRLGDIINSTPYHVSSQNGHDVKKEVLVFGANDGMVHIVNAANGRELAAYIPSGIYDTLANYAQNEYIHEYSVDGGISAYSDENDLINIGLTDKVGRTTVVGRLGLGVKGLYAIDVSKIGTPTAAMMSWEITEKTTGFEGLGYSISSPTIVKLAIEDSGVSKVGVIFNNGYNSSETDGAIYIANLSDGRLIKKLSVGDQTDPTGLGRPNALAQPTIIDNDGDGIGDHIFVGDLFGNMWVFDISSDDTDDWGILNEDNYPLFTAYSPTMENSVYLPQSITSRPSVARHPSGSGVLVAFGTGKYVEFSDTEVSNQATQSFYVIADKLDGTVVNASRDSSDENKFTDLQAQSIVKQNDTGRVLSSNAVDWDSVSGFYLDLVNTADSNSDNYGERQVGNSALFSNKVSFITLLPNEDACEFGGSGWYMELNLYTGQTWNVGTVEEDDPSTPDVDESIPSDSSHRHVDGIATDIRSVIAVPFTTIINEDGDEERVQEELKIMNCAMLSTGKSFCIEDDMIPTGRISWRQLY</sequence>
<keyword evidence="5" id="KW-0106">Calcium</keyword>
<evidence type="ECO:0000256" key="6">
    <source>
        <dbReference type="ARBA" id="ARBA00023263"/>
    </source>
</evidence>
<dbReference type="EMBL" id="BSPQ01000001">
    <property type="protein sequence ID" value="GLS89540.1"/>
    <property type="molecule type" value="Genomic_DNA"/>
</dbReference>
<keyword evidence="6" id="KW-0281">Fimbrium</keyword>
<evidence type="ECO:0000313" key="11">
    <source>
        <dbReference type="Proteomes" id="UP001157353"/>
    </source>
</evidence>
<evidence type="ECO:0000256" key="2">
    <source>
        <dbReference type="ARBA" id="ARBA00008387"/>
    </source>
</evidence>
<evidence type="ECO:0000256" key="8">
    <source>
        <dbReference type="SAM" id="SignalP"/>
    </source>
</evidence>
<feature type="compositionally biased region" description="Acidic residues" evidence="7">
    <location>
        <begin position="1409"/>
        <end position="1421"/>
    </location>
</feature>
<reference evidence="11" key="1">
    <citation type="journal article" date="2019" name="Int. J. Syst. Evol. Microbiol.">
        <title>The Global Catalogue of Microorganisms (GCM) 10K type strain sequencing project: providing services to taxonomists for standard genome sequencing and annotation.</title>
        <authorList>
            <consortium name="The Broad Institute Genomics Platform"/>
            <consortium name="The Broad Institute Genome Sequencing Center for Infectious Disease"/>
            <person name="Wu L."/>
            <person name="Ma J."/>
        </authorList>
    </citation>
    <scope>NUCLEOTIDE SEQUENCE [LARGE SCALE GENOMIC DNA]</scope>
    <source>
        <strain evidence="11">NBRC 103166</strain>
    </source>
</reference>
<feature type="signal peptide" evidence="8">
    <location>
        <begin position="1"/>
        <end position="24"/>
    </location>
</feature>
<feature type="domain" description="PilY1 beta-propeller" evidence="9">
    <location>
        <begin position="991"/>
        <end position="1324"/>
    </location>
</feature>
<dbReference type="SUPFAM" id="SSF50998">
    <property type="entry name" value="Quinoprotein alcohol dehydrogenase-like"/>
    <property type="match status" value="1"/>
</dbReference>
<keyword evidence="8" id="KW-0732">Signal</keyword>
<feature type="chain" id="PRO_5046537494" description="PilY1 beta-propeller domain-containing protein" evidence="8">
    <location>
        <begin position="25"/>
        <end position="1494"/>
    </location>
</feature>
<keyword evidence="4" id="KW-0479">Metal-binding</keyword>
<keyword evidence="3" id="KW-1029">Fimbrium biogenesis</keyword>
<evidence type="ECO:0000256" key="3">
    <source>
        <dbReference type="ARBA" id="ARBA00022558"/>
    </source>
</evidence>